<reference evidence="1" key="1">
    <citation type="journal article" date="2021" name="IMA Fungus">
        <title>Genomic characterization of three marine fungi, including Emericellopsis atlantica sp. nov. with signatures of a generalist lifestyle and marine biomass degradation.</title>
        <authorList>
            <person name="Hagestad O.C."/>
            <person name="Hou L."/>
            <person name="Andersen J.H."/>
            <person name="Hansen E.H."/>
            <person name="Altermark B."/>
            <person name="Li C."/>
            <person name="Kuhnert E."/>
            <person name="Cox R.J."/>
            <person name="Crous P.W."/>
            <person name="Spatafora J.W."/>
            <person name="Lail K."/>
            <person name="Amirebrahimi M."/>
            <person name="Lipzen A."/>
            <person name="Pangilinan J."/>
            <person name="Andreopoulos W."/>
            <person name="Hayes R.D."/>
            <person name="Ng V."/>
            <person name="Grigoriev I.V."/>
            <person name="Jackson S.A."/>
            <person name="Sutton T.D.S."/>
            <person name="Dobson A.D.W."/>
            <person name="Rama T."/>
        </authorList>
    </citation>
    <scope>NUCLEOTIDE SEQUENCE</scope>
    <source>
        <strain evidence="1">TS7</strain>
    </source>
</reference>
<dbReference type="RefSeq" id="XP_046117409.1">
    <property type="nucleotide sequence ID" value="XM_046257663.1"/>
</dbReference>
<comment type="caution">
    <text evidence="1">The sequence shown here is derived from an EMBL/GenBank/DDBJ whole genome shotgun (WGS) entry which is preliminary data.</text>
</comment>
<dbReference type="GeneID" id="70288566"/>
<gene>
    <name evidence="1" type="ORF">F5Z01DRAFT_140102</name>
</gene>
<proteinExistence type="predicted"/>
<sequence length="156" mass="17244">MARSMSASWRSAWSMDSFRFSVSSFRFSWSSELPPLTIGSSWPSKSMASSSRLWTLSRIFSRSCRCSFRSSIASSSMAMVLVMMTEARDGAVLYVIKSVAVSYGHVFRAESLPVAVARWTMAVLMFCSSFLRVASSSRSFVSCYMNHGQGSVPFAA</sequence>
<dbReference type="EMBL" id="MU251257">
    <property type="protein sequence ID" value="KAG9253485.1"/>
    <property type="molecule type" value="Genomic_DNA"/>
</dbReference>
<dbReference type="Proteomes" id="UP000887229">
    <property type="component" value="Unassembled WGS sequence"/>
</dbReference>
<protein>
    <submittedName>
        <fullName evidence="1">Uncharacterized protein</fullName>
    </submittedName>
</protein>
<dbReference type="AlphaFoldDB" id="A0A9P8CNV6"/>
<keyword evidence="2" id="KW-1185">Reference proteome</keyword>
<evidence type="ECO:0000313" key="1">
    <source>
        <dbReference type="EMBL" id="KAG9253485.1"/>
    </source>
</evidence>
<accession>A0A9P8CNV6</accession>
<evidence type="ECO:0000313" key="2">
    <source>
        <dbReference type="Proteomes" id="UP000887229"/>
    </source>
</evidence>
<name>A0A9P8CNV6_9HYPO</name>
<organism evidence="1 2">
    <name type="scientific">Emericellopsis atlantica</name>
    <dbReference type="NCBI Taxonomy" id="2614577"/>
    <lineage>
        <taxon>Eukaryota</taxon>
        <taxon>Fungi</taxon>
        <taxon>Dikarya</taxon>
        <taxon>Ascomycota</taxon>
        <taxon>Pezizomycotina</taxon>
        <taxon>Sordariomycetes</taxon>
        <taxon>Hypocreomycetidae</taxon>
        <taxon>Hypocreales</taxon>
        <taxon>Bionectriaceae</taxon>
        <taxon>Emericellopsis</taxon>
    </lineage>
</organism>